<dbReference type="Proteomes" id="UP001595791">
    <property type="component" value="Unassembled WGS sequence"/>
</dbReference>
<comment type="similarity">
    <text evidence="7">Belongs to the class-I aminoacyl-tRNA synthetase family.</text>
</comment>
<keyword evidence="4 7" id="KW-0648">Protein biosynthesis</keyword>
<gene>
    <name evidence="9" type="ORF">ACFOW7_16080</name>
</gene>
<dbReference type="SUPFAM" id="SSF52374">
    <property type="entry name" value="Nucleotidylyl transferase"/>
    <property type="match status" value="1"/>
</dbReference>
<keyword evidence="1 7" id="KW-0436">Ligase</keyword>
<organism evidence="9 10">
    <name type="scientific">Chitinimonas lacunae</name>
    <dbReference type="NCBI Taxonomy" id="1963018"/>
    <lineage>
        <taxon>Bacteria</taxon>
        <taxon>Pseudomonadati</taxon>
        <taxon>Pseudomonadota</taxon>
        <taxon>Betaproteobacteria</taxon>
        <taxon>Neisseriales</taxon>
        <taxon>Chitinibacteraceae</taxon>
        <taxon>Chitinimonas</taxon>
    </lineage>
</organism>
<dbReference type="InterPro" id="IPR029038">
    <property type="entry name" value="MetRS_Zn"/>
</dbReference>
<evidence type="ECO:0000259" key="8">
    <source>
        <dbReference type="Pfam" id="PF09334"/>
    </source>
</evidence>
<dbReference type="Pfam" id="PF09334">
    <property type="entry name" value="tRNA-synt_1g"/>
    <property type="match status" value="1"/>
</dbReference>
<evidence type="ECO:0000256" key="4">
    <source>
        <dbReference type="ARBA" id="ARBA00022917"/>
    </source>
</evidence>
<name>A0ABV8MRK9_9NEIS</name>
<evidence type="ECO:0000256" key="3">
    <source>
        <dbReference type="ARBA" id="ARBA00022840"/>
    </source>
</evidence>
<dbReference type="InterPro" id="IPR015413">
    <property type="entry name" value="Methionyl/Leucyl_tRNA_Synth"/>
</dbReference>
<dbReference type="RefSeq" id="WP_378166141.1">
    <property type="nucleotide sequence ID" value="NZ_JBHSBU010000001.1"/>
</dbReference>
<dbReference type="InterPro" id="IPR001412">
    <property type="entry name" value="aa-tRNA-synth_I_CS"/>
</dbReference>
<reference evidence="10" key="1">
    <citation type="journal article" date="2019" name="Int. J. Syst. Evol. Microbiol.">
        <title>The Global Catalogue of Microorganisms (GCM) 10K type strain sequencing project: providing services to taxonomists for standard genome sequencing and annotation.</title>
        <authorList>
            <consortium name="The Broad Institute Genomics Platform"/>
            <consortium name="The Broad Institute Genome Sequencing Center for Infectious Disease"/>
            <person name="Wu L."/>
            <person name="Ma J."/>
        </authorList>
    </citation>
    <scope>NUCLEOTIDE SEQUENCE [LARGE SCALE GENOMIC DNA]</scope>
    <source>
        <strain evidence="10">LMG 29894</strain>
    </source>
</reference>
<evidence type="ECO:0000313" key="9">
    <source>
        <dbReference type="EMBL" id="MFC4160858.1"/>
    </source>
</evidence>
<keyword evidence="2 7" id="KW-0547">Nucleotide-binding</keyword>
<dbReference type="PROSITE" id="PS00178">
    <property type="entry name" value="AA_TRNA_LIGASE_I"/>
    <property type="match status" value="1"/>
</dbReference>
<accession>A0ABV8MRK9</accession>
<dbReference type="Gene3D" id="2.20.28.20">
    <property type="entry name" value="Methionyl-tRNA synthetase, Zn-domain"/>
    <property type="match status" value="1"/>
</dbReference>
<dbReference type="GO" id="GO:0016874">
    <property type="term" value="F:ligase activity"/>
    <property type="evidence" value="ECO:0007669"/>
    <property type="project" value="UniProtKB-KW"/>
</dbReference>
<dbReference type="EMBL" id="JBHSBU010000001">
    <property type="protein sequence ID" value="MFC4160858.1"/>
    <property type="molecule type" value="Genomic_DNA"/>
</dbReference>
<evidence type="ECO:0000313" key="10">
    <source>
        <dbReference type="Proteomes" id="UP001595791"/>
    </source>
</evidence>
<keyword evidence="5 7" id="KW-0030">Aminoacyl-tRNA synthetase</keyword>
<dbReference type="InterPro" id="IPR023458">
    <property type="entry name" value="Met-tRNA_ligase_1"/>
</dbReference>
<sequence length="502" mass="56805">MLHFLIIAPPPTPNGDLHVGHMAGPYLAADIFARYWRAMGASVNYATGTDDSQTYVVTSAEKLNMAPEALCNRSWHDIQSSLAAWGVELDGYAPFDEHYRKMVLDFLLPLHEAGVFKRKRVKLPYSPTRQEFMVESYVSGDCPTCLNQTRGGLCEACGHPNNFQMLARPRSTRAPFEALEYREVEILVFPVEAYRAQLEAYYEKVKGSWRPHILQLMRELFSKPLIDFPITYPISWGIKSPFPGTEGQVINAWAEGMAASMYCSHCGDGNKGPIDQTWRSENEAKLVYFLGFDNSYFWGVTHLALLMAHQGKYILPQTIVPNEFYELDDSKFSTSRGHLIWAKDLVKEIPRDYARFFVCFTCPENNRSNFSKQSLTKVINERLVTPWNELVAAYHEYANTSDRSIAPLSGDSAQIMKDRLANCFALETFSLRAAADWVMQNIERIAKNLKERRYSTLQDANAEISALVAGFAPILIDHHEQLRAAGVFGQTEVLPLANLQSL</sequence>
<keyword evidence="10" id="KW-1185">Reference proteome</keyword>
<dbReference type="PANTHER" id="PTHR45765">
    <property type="entry name" value="METHIONINE--TRNA LIGASE"/>
    <property type="match status" value="1"/>
</dbReference>
<comment type="catalytic activity">
    <reaction evidence="6">
        <text>tRNA(Met) + L-methionine + ATP = L-methionyl-tRNA(Met) + AMP + diphosphate</text>
        <dbReference type="Rhea" id="RHEA:13481"/>
        <dbReference type="Rhea" id="RHEA-COMP:9667"/>
        <dbReference type="Rhea" id="RHEA-COMP:9698"/>
        <dbReference type="ChEBI" id="CHEBI:30616"/>
        <dbReference type="ChEBI" id="CHEBI:33019"/>
        <dbReference type="ChEBI" id="CHEBI:57844"/>
        <dbReference type="ChEBI" id="CHEBI:78442"/>
        <dbReference type="ChEBI" id="CHEBI:78530"/>
        <dbReference type="ChEBI" id="CHEBI:456215"/>
        <dbReference type="EC" id="6.1.1.10"/>
    </reaction>
</comment>
<comment type="caution">
    <text evidence="9">The sequence shown here is derived from an EMBL/GenBank/DDBJ whole genome shotgun (WGS) entry which is preliminary data.</text>
</comment>
<proteinExistence type="inferred from homology"/>
<evidence type="ECO:0000256" key="1">
    <source>
        <dbReference type="ARBA" id="ARBA00022598"/>
    </source>
</evidence>
<keyword evidence="3 7" id="KW-0067">ATP-binding</keyword>
<evidence type="ECO:0000256" key="6">
    <source>
        <dbReference type="ARBA" id="ARBA00047364"/>
    </source>
</evidence>
<dbReference type="InterPro" id="IPR014729">
    <property type="entry name" value="Rossmann-like_a/b/a_fold"/>
</dbReference>
<protein>
    <submittedName>
        <fullName evidence="9">Class I tRNA ligase family protein</fullName>
    </submittedName>
</protein>
<dbReference type="Gene3D" id="3.40.50.620">
    <property type="entry name" value="HUPs"/>
    <property type="match status" value="1"/>
</dbReference>
<feature type="domain" description="Methionyl/Leucyl tRNA synthetase" evidence="8">
    <location>
        <begin position="5"/>
        <end position="391"/>
    </location>
</feature>
<evidence type="ECO:0000256" key="2">
    <source>
        <dbReference type="ARBA" id="ARBA00022741"/>
    </source>
</evidence>
<evidence type="ECO:0000256" key="5">
    <source>
        <dbReference type="ARBA" id="ARBA00023146"/>
    </source>
</evidence>
<dbReference type="PANTHER" id="PTHR45765:SF1">
    <property type="entry name" value="METHIONINE--TRNA LIGASE, CYTOPLASMIC"/>
    <property type="match status" value="1"/>
</dbReference>
<evidence type="ECO:0000256" key="7">
    <source>
        <dbReference type="RuleBase" id="RU363039"/>
    </source>
</evidence>